<dbReference type="Gene3D" id="3.30.40.10">
    <property type="entry name" value="Zinc/RING finger domain, C3HC4 (zinc finger)"/>
    <property type="match status" value="1"/>
</dbReference>
<dbReference type="PROSITE" id="PS50089">
    <property type="entry name" value="ZF_RING_2"/>
    <property type="match status" value="1"/>
</dbReference>
<organism evidence="6 8">
    <name type="scientific">Rotaria socialis</name>
    <dbReference type="NCBI Taxonomy" id="392032"/>
    <lineage>
        <taxon>Eukaryota</taxon>
        <taxon>Metazoa</taxon>
        <taxon>Spiralia</taxon>
        <taxon>Gnathifera</taxon>
        <taxon>Rotifera</taxon>
        <taxon>Eurotatoria</taxon>
        <taxon>Bdelloidea</taxon>
        <taxon>Philodinida</taxon>
        <taxon>Philodinidae</taxon>
        <taxon>Rotaria</taxon>
    </lineage>
</organism>
<evidence type="ECO:0000313" key="6">
    <source>
        <dbReference type="EMBL" id="CAF3661458.1"/>
    </source>
</evidence>
<feature type="domain" description="RING-type" evidence="5">
    <location>
        <begin position="234"/>
        <end position="276"/>
    </location>
</feature>
<dbReference type="Gene3D" id="3.90.176.10">
    <property type="entry name" value="Toxin ADP-ribosyltransferase, Chain A, domain 1"/>
    <property type="match status" value="2"/>
</dbReference>
<dbReference type="SUPFAM" id="SSF57850">
    <property type="entry name" value="RING/U-box"/>
    <property type="match status" value="1"/>
</dbReference>
<keyword evidence="1" id="KW-0479">Metal-binding</keyword>
<evidence type="ECO:0000313" key="8">
    <source>
        <dbReference type="Proteomes" id="UP000663865"/>
    </source>
</evidence>
<dbReference type="Pfam" id="PF00644">
    <property type="entry name" value="PARP"/>
    <property type="match status" value="1"/>
</dbReference>
<dbReference type="InterPro" id="IPR013083">
    <property type="entry name" value="Znf_RING/FYVE/PHD"/>
</dbReference>
<dbReference type="SUPFAM" id="SSF48371">
    <property type="entry name" value="ARM repeat"/>
    <property type="match status" value="1"/>
</dbReference>
<dbReference type="SUPFAM" id="SSF56399">
    <property type="entry name" value="ADP-ribosylation"/>
    <property type="match status" value="2"/>
</dbReference>
<dbReference type="AlphaFoldDB" id="A0A818RQX6"/>
<dbReference type="PROSITE" id="PS00518">
    <property type="entry name" value="ZF_RING_1"/>
    <property type="match status" value="1"/>
</dbReference>
<sequence length="733" mass="83443">MNRFADVDYENKRLPSVYGYWDHPIWPFEKTMEPIKCQINRLDRFTKVAKQDCHFPSEHGLTRDESAAVYLYTMEWGDNSLYRVLNRALRSDDRDAVKPWFPFLRLFESALEKLPSENEMITWWGISSCSSTVSVIKKFLGANSTLFLIESVNGKNICGYTNYPNENEVVLGPGTRLRVESNALDHDGGLHVVHLREMTDDAEIDMTSTLGDLQLTEHSVQKSRLGESSKEFQCTIHQGELKDPMVLPCTHKFCLHCLGICIRQNAAGEVICPTCDSVHKVPIEWKKVWRYQAMNTVSQCFEPKQSVQIKRAINFVEDSYYRFGNSPQRIKINSVQEVENTRLRAKFERCKITLSDAHVVTLLHGTKAQFAAGIASEGFLIPTSFNRNPDNDAEGELKFGKAVYFAHGKKATEYGKNILVLTDCLLGKVQETNKSELKLTPEIVHKRGYHTIHYENMMEGPVNQEWAIFRKEQCLPVFIIDYEFIDANDVIESALVEQIKGMNYFSPDYVLLEQALFGTDNQCKAVLKFVGDLGHTSPRHSTMIIRALLSRTESIRMNSLLNHQNETIRILFLRALWLSGRDDAQLQSFLYQYIGPNALIESLISGYNDVSWRACGVLANMAAFIPGIRPVLTTKHAIARFKALLIEGVSFQDRLSILTVVNLMANIGCTEYIAMNKEKDIQEYLNETLMDHPDEEIQEAANRFFCNLIGKGIVTPDWQRAGYQVVALAPDLD</sequence>
<evidence type="ECO:0000256" key="3">
    <source>
        <dbReference type="ARBA" id="ARBA00022833"/>
    </source>
</evidence>
<evidence type="ECO:0000256" key="2">
    <source>
        <dbReference type="ARBA" id="ARBA00022771"/>
    </source>
</evidence>
<dbReference type="GO" id="GO:0003950">
    <property type="term" value="F:NAD+ poly-ADP-ribosyltransferase activity"/>
    <property type="evidence" value="ECO:0007669"/>
    <property type="project" value="InterPro"/>
</dbReference>
<protein>
    <recommendedName>
        <fullName evidence="5">RING-type domain-containing protein</fullName>
    </recommendedName>
</protein>
<evidence type="ECO:0000259" key="5">
    <source>
        <dbReference type="PROSITE" id="PS50089"/>
    </source>
</evidence>
<dbReference type="Gene3D" id="1.25.10.10">
    <property type="entry name" value="Leucine-rich Repeat Variant"/>
    <property type="match status" value="1"/>
</dbReference>
<gene>
    <name evidence="6" type="ORF">KIK155_LOCUS24068</name>
    <name evidence="7" type="ORF">TOA249_LOCUS18843</name>
</gene>
<dbReference type="InterPro" id="IPR017907">
    <property type="entry name" value="Znf_RING_CS"/>
</dbReference>
<dbReference type="EMBL" id="CAJOBS010001433">
    <property type="protein sequence ID" value="CAF4730094.1"/>
    <property type="molecule type" value="Genomic_DNA"/>
</dbReference>
<keyword evidence="2 4" id="KW-0863">Zinc-finger</keyword>
<dbReference type="Proteomes" id="UP000663838">
    <property type="component" value="Unassembled WGS sequence"/>
</dbReference>
<dbReference type="InterPro" id="IPR016024">
    <property type="entry name" value="ARM-type_fold"/>
</dbReference>
<evidence type="ECO:0000256" key="1">
    <source>
        <dbReference type="ARBA" id="ARBA00022723"/>
    </source>
</evidence>
<keyword evidence="3" id="KW-0862">Zinc</keyword>
<evidence type="ECO:0000256" key="4">
    <source>
        <dbReference type="PROSITE-ProRule" id="PRU00175"/>
    </source>
</evidence>
<dbReference type="Gene3D" id="3.90.228.10">
    <property type="match status" value="1"/>
</dbReference>
<name>A0A818RQX6_9BILA</name>
<reference evidence="6" key="1">
    <citation type="submission" date="2021-02" db="EMBL/GenBank/DDBJ databases">
        <authorList>
            <person name="Nowell W R."/>
        </authorList>
    </citation>
    <scope>NUCLEOTIDE SEQUENCE</scope>
</reference>
<comment type="caution">
    <text evidence="6">The sequence shown here is derived from an EMBL/GenBank/DDBJ whole genome shotgun (WGS) entry which is preliminary data.</text>
</comment>
<evidence type="ECO:0000313" key="7">
    <source>
        <dbReference type="EMBL" id="CAF4730094.1"/>
    </source>
</evidence>
<dbReference type="InterPro" id="IPR001841">
    <property type="entry name" value="Znf_RING"/>
</dbReference>
<proteinExistence type="predicted"/>
<dbReference type="GO" id="GO:0008270">
    <property type="term" value="F:zinc ion binding"/>
    <property type="evidence" value="ECO:0007669"/>
    <property type="project" value="UniProtKB-KW"/>
</dbReference>
<dbReference type="InterPro" id="IPR012317">
    <property type="entry name" value="Poly(ADP-ribose)pol_cat_dom"/>
</dbReference>
<dbReference type="EMBL" id="CAJNYV010004262">
    <property type="protein sequence ID" value="CAF3661458.1"/>
    <property type="molecule type" value="Genomic_DNA"/>
</dbReference>
<accession>A0A818RQX6</accession>
<dbReference type="InterPro" id="IPR011989">
    <property type="entry name" value="ARM-like"/>
</dbReference>
<dbReference type="Proteomes" id="UP000663865">
    <property type="component" value="Unassembled WGS sequence"/>
</dbReference>